<dbReference type="AlphaFoldDB" id="A0AAN6N7N8"/>
<gene>
    <name evidence="11" type="ORF">QBC46DRAFT_385554</name>
</gene>
<dbReference type="InterPro" id="IPR003691">
    <property type="entry name" value="FluC"/>
</dbReference>
<evidence type="ECO:0000256" key="5">
    <source>
        <dbReference type="ARBA" id="ARBA00022989"/>
    </source>
</evidence>
<feature type="region of interest" description="Disordered" evidence="9">
    <location>
        <begin position="151"/>
        <end position="178"/>
    </location>
</feature>
<keyword evidence="6 10" id="KW-0472">Membrane</keyword>
<feature type="transmembrane region" description="Helical" evidence="10">
    <location>
        <begin position="409"/>
        <end position="430"/>
    </location>
</feature>
<evidence type="ECO:0000256" key="3">
    <source>
        <dbReference type="ARBA" id="ARBA00022475"/>
    </source>
</evidence>
<comment type="subcellular location">
    <subcellularLocation>
        <location evidence="2">Cell membrane</location>
        <topology evidence="2">Multi-pass membrane protein</topology>
    </subcellularLocation>
</comment>
<feature type="transmembrane region" description="Helical" evidence="10">
    <location>
        <begin position="327"/>
        <end position="357"/>
    </location>
</feature>
<protein>
    <submittedName>
        <fullName evidence="11">CrcB-like protein-domain-containing protein</fullName>
    </submittedName>
</protein>
<keyword evidence="12" id="KW-1185">Reference proteome</keyword>
<evidence type="ECO:0000313" key="11">
    <source>
        <dbReference type="EMBL" id="KAK3940350.1"/>
    </source>
</evidence>
<dbReference type="GO" id="GO:1903425">
    <property type="term" value="F:fluoride transmembrane transporter activity"/>
    <property type="evidence" value="ECO:0007669"/>
    <property type="project" value="TreeGrafter"/>
</dbReference>
<dbReference type="EMBL" id="MU853797">
    <property type="protein sequence ID" value="KAK3940350.1"/>
    <property type="molecule type" value="Genomic_DNA"/>
</dbReference>
<feature type="transmembrane region" description="Helical" evidence="10">
    <location>
        <begin position="288"/>
        <end position="307"/>
    </location>
</feature>
<comment type="similarity">
    <text evidence="7">Belongs to the fluoride channel Fluc/FEX (TC 1.A.43) family.</text>
</comment>
<dbReference type="Proteomes" id="UP001303473">
    <property type="component" value="Unassembled WGS sequence"/>
</dbReference>
<dbReference type="PANTHER" id="PTHR28259">
    <property type="entry name" value="FLUORIDE EXPORT PROTEIN 1-RELATED"/>
    <property type="match status" value="1"/>
</dbReference>
<comment type="catalytic activity">
    <reaction evidence="8">
        <text>fluoride(in) = fluoride(out)</text>
        <dbReference type="Rhea" id="RHEA:76159"/>
        <dbReference type="ChEBI" id="CHEBI:17051"/>
    </reaction>
    <physiologicalReaction direction="left-to-right" evidence="8">
        <dbReference type="Rhea" id="RHEA:76160"/>
    </physiologicalReaction>
</comment>
<keyword evidence="3" id="KW-1003">Cell membrane</keyword>
<accession>A0AAN6N7N8</accession>
<evidence type="ECO:0000256" key="6">
    <source>
        <dbReference type="ARBA" id="ARBA00023136"/>
    </source>
</evidence>
<evidence type="ECO:0000256" key="1">
    <source>
        <dbReference type="ARBA" id="ARBA00002598"/>
    </source>
</evidence>
<feature type="transmembrane region" description="Helical" evidence="10">
    <location>
        <begin position="506"/>
        <end position="528"/>
    </location>
</feature>
<name>A0AAN6N7N8_9PEZI</name>
<comment type="caution">
    <text evidence="11">The sequence shown here is derived from an EMBL/GenBank/DDBJ whole genome shotgun (WGS) entry which is preliminary data.</text>
</comment>
<proteinExistence type="inferred from homology"/>
<evidence type="ECO:0000256" key="9">
    <source>
        <dbReference type="SAM" id="MobiDB-lite"/>
    </source>
</evidence>
<sequence length="545" mass="58528">MNPSDHPPSTGEERRPSSPLQDGQRAPVEGHDAAAATAAAGNVNDGFNNTLLRNPGDEEESAGPQRVISGEPLRHAVSAPLTPTQYRRRSSQLSSTSSRAARVARRRRSSAASESVTYDAPDSYANLDEVMDVSPIQNANEDSLYRRDECLEETRSRRSQQPPPQPEPEPELEPKTMTPPITVRVSRLATQLYTISYLVLFSILGTLARLGLQALTTYPGTPVIFTSLWPNFAGSLVMGFLAEDRMLFLQAQQNQSKVLAGNGNGDEESSGSGAEAEVMTVNKKTIPLYIGLATGFCGSFTSFSAFIRDIFLALSNDLPSGDVARNGGYSFVALLGVLIVTVSLSLSGLFMGAHLAIALEPYIPSLPYPLTRRFLDRMGVVLGWGCWVGAVILSIVPPDRNRTTQETEGWRGAAMFALVFAPLGCLLRFYASLYLNSRVASFPLGTFTVNMLGTAVLGMAWDLQHVPLGGAVGCQVLQGIEDGFCGCLTTVSTWVAELSALRRRHAYTYGGASVLGGLALMVAIMGGLRWSSSQGFADPVCIHAL</sequence>
<organism evidence="11 12">
    <name type="scientific">Diplogelasinospora grovesii</name>
    <dbReference type="NCBI Taxonomy" id="303347"/>
    <lineage>
        <taxon>Eukaryota</taxon>
        <taxon>Fungi</taxon>
        <taxon>Dikarya</taxon>
        <taxon>Ascomycota</taxon>
        <taxon>Pezizomycotina</taxon>
        <taxon>Sordariomycetes</taxon>
        <taxon>Sordariomycetidae</taxon>
        <taxon>Sordariales</taxon>
        <taxon>Diplogelasinosporaceae</taxon>
        <taxon>Diplogelasinospora</taxon>
    </lineage>
</organism>
<feature type="transmembrane region" description="Helical" evidence="10">
    <location>
        <begin position="192"/>
        <end position="212"/>
    </location>
</feature>
<feature type="transmembrane region" description="Helical" evidence="10">
    <location>
        <begin position="224"/>
        <end position="242"/>
    </location>
</feature>
<dbReference type="GO" id="GO:0005886">
    <property type="term" value="C:plasma membrane"/>
    <property type="evidence" value="ECO:0007669"/>
    <property type="project" value="UniProtKB-SubCell"/>
</dbReference>
<feature type="compositionally biased region" description="Low complexity" evidence="9">
    <location>
        <begin position="91"/>
        <end position="101"/>
    </location>
</feature>
<comment type="function">
    <text evidence="1">Fluoride channel required for the rapid expulsion of cytoplasmic fluoride.</text>
</comment>
<dbReference type="PANTHER" id="PTHR28259:SF1">
    <property type="entry name" value="FLUORIDE EXPORT PROTEIN 1-RELATED"/>
    <property type="match status" value="1"/>
</dbReference>
<evidence type="ECO:0000256" key="4">
    <source>
        <dbReference type="ARBA" id="ARBA00022692"/>
    </source>
</evidence>
<evidence type="ECO:0000256" key="7">
    <source>
        <dbReference type="ARBA" id="ARBA00035120"/>
    </source>
</evidence>
<evidence type="ECO:0000256" key="2">
    <source>
        <dbReference type="ARBA" id="ARBA00004651"/>
    </source>
</evidence>
<keyword evidence="5 10" id="KW-1133">Transmembrane helix</keyword>
<feature type="region of interest" description="Disordered" evidence="9">
    <location>
        <begin position="1"/>
        <end position="117"/>
    </location>
</feature>
<reference evidence="12" key="1">
    <citation type="journal article" date="2023" name="Mol. Phylogenet. Evol.">
        <title>Genome-scale phylogeny and comparative genomics of the fungal order Sordariales.</title>
        <authorList>
            <person name="Hensen N."/>
            <person name="Bonometti L."/>
            <person name="Westerberg I."/>
            <person name="Brannstrom I.O."/>
            <person name="Guillou S."/>
            <person name="Cros-Aarteil S."/>
            <person name="Calhoun S."/>
            <person name="Haridas S."/>
            <person name="Kuo A."/>
            <person name="Mondo S."/>
            <person name="Pangilinan J."/>
            <person name="Riley R."/>
            <person name="LaButti K."/>
            <person name="Andreopoulos B."/>
            <person name="Lipzen A."/>
            <person name="Chen C."/>
            <person name="Yan M."/>
            <person name="Daum C."/>
            <person name="Ng V."/>
            <person name="Clum A."/>
            <person name="Steindorff A."/>
            <person name="Ohm R.A."/>
            <person name="Martin F."/>
            <person name="Silar P."/>
            <person name="Natvig D.O."/>
            <person name="Lalanne C."/>
            <person name="Gautier V."/>
            <person name="Ament-Velasquez S.L."/>
            <person name="Kruys A."/>
            <person name="Hutchinson M.I."/>
            <person name="Powell A.J."/>
            <person name="Barry K."/>
            <person name="Miller A.N."/>
            <person name="Grigoriev I.V."/>
            <person name="Debuchy R."/>
            <person name="Gladieux P."/>
            <person name="Hiltunen Thoren M."/>
            <person name="Johannesson H."/>
        </authorList>
    </citation>
    <scope>NUCLEOTIDE SEQUENCE [LARGE SCALE GENOMIC DNA]</scope>
    <source>
        <strain evidence="12">CBS 340.73</strain>
    </source>
</reference>
<feature type="transmembrane region" description="Helical" evidence="10">
    <location>
        <begin position="378"/>
        <end position="397"/>
    </location>
</feature>
<evidence type="ECO:0000313" key="12">
    <source>
        <dbReference type="Proteomes" id="UP001303473"/>
    </source>
</evidence>
<evidence type="ECO:0000256" key="8">
    <source>
        <dbReference type="ARBA" id="ARBA00035585"/>
    </source>
</evidence>
<keyword evidence="4 10" id="KW-0812">Transmembrane</keyword>
<feature type="transmembrane region" description="Helical" evidence="10">
    <location>
        <begin position="442"/>
        <end position="461"/>
    </location>
</feature>
<evidence type="ECO:0000256" key="10">
    <source>
        <dbReference type="SAM" id="Phobius"/>
    </source>
</evidence>
<dbReference type="Pfam" id="PF02537">
    <property type="entry name" value="CRCB"/>
    <property type="match status" value="2"/>
</dbReference>